<dbReference type="RefSeq" id="WP_125670342.1">
    <property type="nucleotide sequence ID" value="NZ_RCOS01000026.1"/>
</dbReference>
<dbReference type="OrthoDB" id="27337at2157"/>
<dbReference type="GO" id="GO:0042450">
    <property type="term" value="P:L-arginine biosynthetic process via ornithine"/>
    <property type="evidence" value="ECO:0007669"/>
    <property type="project" value="UniProtKB-UniRule"/>
</dbReference>
<dbReference type="Proteomes" id="UP000277582">
    <property type="component" value="Unassembled WGS sequence"/>
</dbReference>
<keyword evidence="3" id="KW-0456">Lyase</keyword>
<evidence type="ECO:0000313" key="6">
    <source>
        <dbReference type="Proteomes" id="UP000316217"/>
    </source>
</evidence>
<dbReference type="NCBIfam" id="TIGR00838">
    <property type="entry name" value="argH"/>
    <property type="match status" value="1"/>
</dbReference>
<dbReference type="EC" id="4.3.2.1" evidence="1"/>
<feature type="domain" description="Fumarate lyase N-terminal" evidence="2">
    <location>
        <begin position="17"/>
        <end position="293"/>
    </location>
</feature>
<dbReference type="PANTHER" id="PTHR43814:SF1">
    <property type="entry name" value="ARGININOSUCCINATE LYASE"/>
    <property type="match status" value="1"/>
</dbReference>
<dbReference type="CDD" id="cd01359">
    <property type="entry name" value="Argininosuccinate_lyase"/>
    <property type="match status" value="1"/>
</dbReference>
<evidence type="ECO:0000313" key="5">
    <source>
        <dbReference type="Proteomes" id="UP000277582"/>
    </source>
</evidence>
<evidence type="ECO:0000313" key="4">
    <source>
        <dbReference type="EMBL" id="RZN63116.1"/>
    </source>
</evidence>
<name>A0A429GW74_9CREN</name>
<dbReference type="Pfam" id="PF00206">
    <property type="entry name" value="Lyase_1"/>
    <property type="match status" value="1"/>
</dbReference>
<dbReference type="InterPro" id="IPR000362">
    <property type="entry name" value="Fumarate_lyase_fam"/>
</dbReference>
<sequence length="454" mass="51107">MSLYRKALLGDTEKKILEFTSSIDIDRHFVEEAVDVMRAHVEHLISINAIPEEAGRKVLVALESVSKEDLLSRKAEDIFEAMEEYLKERVGEDFGWISIGRSRNDHVAAVLRLLTRKYITRIIEEILNLRATLLHAASENLYTLFPSFTHMQPAQISTAAHYLTYIEEELSFYTRLLLDVLELVNRSPLGAAAVTSTLVDIDREELASSLHFSGVVKNSLLATGSRDFIHIVSSILTSLSVFLSRVAEDMIFFSFSSLIDAPREHMATSSLMPHKKNLVTMELVRAWGGKAIGLLTSILAVEKGIPSGYNLDLQEMNSSFIPLLVRTADTISIFEDFISKVRFRQVKFTGTLILTDIAELLSLELKIPYREVYVRIARGMSKMNDPSLDEILSFLKEEFNLDEKVIRAISNPIKLLKRKSDGSPNPDAMRKYIEGAKNKINEDLGLLKRATSGI</sequence>
<reference evidence="4 6" key="2">
    <citation type="journal article" date="2019" name="Nat. Microbiol.">
        <title>Wide diversity of methane and short-chain alkane metabolisms in uncultured archaea.</title>
        <authorList>
            <person name="Borrel G."/>
            <person name="Adam P.S."/>
            <person name="McKay L.J."/>
            <person name="Chen L.X."/>
            <person name="Sierra-Garcia I.N."/>
            <person name="Sieber C.M."/>
            <person name="Letourneur Q."/>
            <person name="Ghozlane A."/>
            <person name="Andersen G.L."/>
            <person name="Li W.J."/>
            <person name="Hallam S.J."/>
            <person name="Muyzer G."/>
            <person name="de Oliveira V.M."/>
            <person name="Inskeep W.P."/>
            <person name="Banfield J.F."/>
            <person name="Gribaldo S."/>
        </authorList>
    </citation>
    <scope>NUCLEOTIDE SEQUENCE [LARGE SCALE GENOMIC DNA]</scope>
    <source>
        <strain evidence="4">NM4</strain>
    </source>
</reference>
<dbReference type="SUPFAM" id="SSF48557">
    <property type="entry name" value="L-aspartase-like"/>
    <property type="match status" value="1"/>
</dbReference>
<dbReference type="GO" id="GO:0004056">
    <property type="term" value="F:argininosuccinate lyase activity"/>
    <property type="evidence" value="ECO:0007669"/>
    <property type="project" value="UniProtKB-UniRule"/>
</dbReference>
<dbReference type="AlphaFoldDB" id="A0A429GW74"/>
<evidence type="ECO:0000313" key="3">
    <source>
        <dbReference type="EMBL" id="RSN78015.1"/>
    </source>
</evidence>
<dbReference type="PRINTS" id="PR00145">
    <property type="entry name" value="ARGSUCLYASE"/>
</dbReference>
<proteinExistence type="predicted"/>
<dbReference type="Gene3D" id="1.20.200.10">
    <property type="entry name" value="Fumarase/aspartase (Central domain)"/>
    <property type="match status" value="1"/>
</dbReference>
<dbReference type="EMBL" id="RCOS01000026">
    <property type="protein sequence ID" value="RSN78015.1"/>
    <property type="molecule type" value="Genomic_DNA"/>
</dbReference>
<dbReference type="InterPro" id="IPR024083">
    <property type="entry name" value="Fumarase/histidase_N"/>
</dbReference>
<protein>
    <recommendedName>
        <fullName evidence="1">Argininosuccinate lyase</fullName>
        <ecNumber evidence="1">4.3.2.1</ecNumber>
    </recommendedName>
</protein>
<evidence type="ECO:0000256" key="1">
    <source>
        <dbReference type="NCBIfam" id="TIGR00838"/>
    </source>
</evidence>
<dbReference type="GO" id="GO:0005829">
    <property type="term" value="C:cytosol"/>
    <property type="evidence" value="ECO:0007669"/>
    <property type="project" value="TreeGrafter"/>
</dbReference>
<evidence type="ECO:0000259" key="2">
    <source>
        <dbReference type="Pfam" id="PF00206"/>
    </source>
</evidence>
<dbReference type="EMBL" id="RXII01000023">
    <property type="protein sequence ID" value="RZN63116.1"/>
    <property type="molecule type" value="Genomic_DNA"/>
</dbReference>
<dbReference type="PANTHER" id="PTHR43814">
    <property type="entry name" value="ARGININOSUCCINATE LYASE"/>
    <property type="match status" value="1"/>
</dbReference>
<comment type="caution">
    <text evidence="3">The sequence shown here is derived from an EMBL/GenBank/DDBJ whole genome shotgun (WGS) entry which is preliminary data.</text>
</comment>
<dbReference type="InterPro" id="IPR009049">
    <property type="entry name" value="Argininosuccinate_lyase"/>
</dbReference>
<keyword evidence="5" id="KW-1185">Reference proteome</keyword>
<organism evidence="3 5">
    <name type="scientific">Candidatus Methanodesulfokora washburnensis</name>
    <dbReference type="NCBI Taxonomy" id="2478471"/>
    <lineage>
        <taxon>Archaea</taxon>
        <taxon>Thermoproteota</taxon>
        <taxon>Candidatus Korarchaeia</taxon>
        <taxon>Candidatus Korarchaeia incertae sedis</taxon>
        <taxon>Candidatus Methanodesulfokora</taxon>
    </lineage>
</organism>
<reference evidence="3 5" key="1">
    <citation type="submission" date="2018-10" db="EMBL/GenBank/DDBJ databases">
        <title>Co-occurring genomic capacity for anaerobic methane metabolism and dissimilatory sulfite reduction discovered in the Korarchaeota.</title>
        <authorList>
            <person name="Mckay L.J."/>
            <person name="Dlakic M."/>
            <person name="Fields M.W."/>
            <person name="Delmont T.O."/>
            <person name="Eren A.M."/>
            <person name="Jay Z.J."/>
            <person name="Klingelsmith K.B."/>
            <person name="Rusch D.B."/>
            <person name="Inskeep W.P."/>
        </authorList>
    </citation>
    <scope>NUCLEOTIDE SEQUENCE [LARGE SCALE GENOMIC DNA]</scope>
    <source>
        <strain evidence="3 5">MDKW</strain>
    </source>
</reference>
<dbReference type="InterPro" id="IPR022761">
    <property type="entry name" value="Fumarate_lyase_N"/>
</dbReference>
<dbReference type="Gene3D" id="1.10.275.10">
    <property type="entry name" value="Fumarase/aspartase (N-terminal domain)"/>
    <property type="match status" value="1"/>
</dbReference>
<dbReference type="PRINTS" id="PR00149">
    <property type="entry name" value="FUMRATELYASE"/>
</dbReference>
<accession>A0A429GW74</accession>
<dbReference type="InterPro" id="IPR008948">
    <property type="entry name" value="L-Aspartase-like"/>
</dbReference>
<dbReference type="Proteomes" id="UP000316217">
    <property type="component" value="Unassembled WGS sequence"/>
</dbReference>
<gene>
    <name evidence="3" type="primary">argH</name>
    <name evidence="3" type="ORF">D6D85_01735</name>
    <name evidence="4" type="ORF">EF810_01340</name>
</gene>
<dbReference type="Gene3D" id="1.10.40.30">
    <property type="entry name" value="Fumarase/aspartase (C-terminal domain)"/>
    <property type="match status" value="1"/>
</dbReference>